<organism evidence="2 3">
    <name type="scientific">Natrinema thermotolerans</name>
    <dbReference type="NCBI Taxonomy" id="121872"/>
    <lineage>
        <taxon>Archaea</taxon>
        <taxon>Methanobacteriati</taxon>
        <taxon>Methanobacteriota</taxon>
        <taxon>Stenosarchaea group</taxon>
        <taxon>Halobacteria</taxon>
        <taxon>Halobacteriales</taxon>
        <taxon>Natrialbaceae</taxon>
        <taxon>Natrinema</taxon>
    </lineage>
</organism>
<accession>A0AAF0PDP1</accession>
<evidence type="ECO:0000313" key="2">
    <source>
        <dbReference type="EMBL" id="WMT07235.1"/>
    </source>
</evidence>
<dbReference type="PROSITE" id="PS51257">
    <property type="entry name" value="PROKAR_LIPOPROTEIN"/>
    <property type="match status" value="1"/>
</dbReference>
<evidence type="ECO:0000256" key="1">
    <source>
        <dbReference type="SAM" id="MobiDB-lite"/>
    </source>
</evidence>
<name>A0AAF0PDP1_9EURY</name>
<protein>
    <submittedName>
        <fullName evidence="2">Uncharacterized protein</fullName>
    </submittedName>
</protein>
<feature type="compositionally biased region" description="Acidic residues" evidence="1">
    <location>
        <begin position="31"/>
        <end position="40"/>
    </location>
</feature>
<proteinExistence type="predicted"/>
<feature type="region of interest" description="Disordered" evidence="1">
    <location>
        <begin position="134"/>
        <end position="164"/>
    </location>
</feature>
<dbReference type="Proteomes" id="UP001224926">
    <property type="component" value="Chromosome"/>
</dbReference>
<feature type="region of interest" description="Disordered" evidence="1">
    <location>
        <begin position="24"/>
        <end position="59"/>
    </location>
</feature>
<dbReference type="AlphaFoldDB" id="A0AAF0PDP1"/>
<feature type="compositionally biased region" description="Acidic residues" evidence="1">
    <location>
        <begin position="138"/>
        <end position="151"/>
    </location>
</feature>
<dbReference type="RefSeq" id="WP_136396903.1">
    <property type="nucleotide sequence ID" value="NZ_CP101873.1"/>
</dbReference>
<feature type="compositionally biased region" description="Basic and acidic residues" evidence="1">
    <location>
        <begin position="152"/>
        <end position="164"/>
    </location>
</feature>
<sequence length="164" mass="17626">MKEQGRVNRRNLLIGTGGVLTTVLAGCSGGSDDDSEDEPNSDNGNESTSETIRDEVVEPTYVEPVEVSEGDTIAVEAEEESGNDFQLTITDSDENELFSETGSSIETEQTADSDGQYAINLVPTTTVDVETVTIGENSSEDDSGNNTEDDTQDIRIDLLIERNP</sequence>
<evidence type="ECO:0000313" key="3">
    <source>
        <dbReference type="Proteomes" id="UP001224926"/>
    </source>
</evidence>
<dbReference type="EMBL" id="CP101873">
    <property type="protein sequence ID" value="WMT07235.1"/>
    <property type="molecule type" value="Genomic_DNA"/>
</dbReference>
<keyword evidence="3" id="KW-1185">Reference proteome</keyword>
<reference evidence="2 3" key="1">
    <citation type="submission" date="2022-07" db="EMBL/GenBank/DDBJ databases">
        <title>Two temperate virus in Haloterrigena jeotgali A29.</title>
        <authorList>
            <person name="Deng X."/>
        </authorList>
    </citation>
    <scope>NUCLEOTIDE SEQUENCE [LARGE SCALE GENOMIC DNA]</scope>
    <source>
        <strain evidence="2 3">A29</strain>
    </source>
</reference>
<gene>
    <name evidence="2" type="ORF">NP511_17830</name>
</gene>
<dbReference type="GeneID" id="39864323"/>